<dbReference type="InterPro" id="IPR014457">
    <property type="entry name" value="UCP010260"/>
</dbReference>
<evidence type="ECO:0000259" key="1">
    <source>
        <dbReference type="Pfam" id="PF09348"/>
    </source>
</evidence>
<evidence type="ECO:0000313" key="3">
    <source>
        <dbReference type="Proteomes" id="UP000470470"/>
    </source>
</evidence>
<dbReference type="PANTHER" id="PTHR34202:SF1">
    <property type="entry name" value="UPF0548 PROTEIN"/>
    <property type="match status" value="1"/>
</dbReference>
<dbReference type="PIRSF" id="PIRSF010260">
    <property type="entry name" value="UCP010260"/>
    <property type="match status" value="1"/>
</dbReference>
<dbReference type="InterPro" id="IPR018960">
    <property type="entry name" value="DUF1990"/>
</dbReference>
<accession>A0A7K3WF58</accession>
<reference evidence="2 3" key="1">
    <citation type="submission" date="2020-02" db="EMBL/GenBank/DDBJ databases">
        <title>The whole genome sequence of CPCC 205119.</title>
        <authorList>
            <person name="Jiang Z."/>
        </authorList>
    </citation>
    <scope>NUCLEOTIDE SEQUENCE [LARGE SCALE GENOMIC DNA]</scope>
    <source>
        <strain evidence="2 3">CPCC 205119</strain>
    </source>
</reference>
<dbReference type="RefSeq" id="WP_152729969.1">
    <property type="nucleotide sequence ID" value="NZ_JAABOZ010000004.1"/>
</dbReference>
<dbReference type="Proteomes" id="UP000470470">
    <property type="component" value="Unassembled WGS sequence"/>
</dbReference>
<name>A0A7K3WF58_9ACTN</name>
<dbReference type="EMBL" id="JAAGWK010000010">
    <property type="protein sequence ID" value="NEL54143.1"/>
    <property type="molecule type" value="Genomic_DNA"/>
</dbReference>
<feature type="domain" description="DUF1990" evidence="1">
    <location>
        <begin position="18"/>
        <end position="162"/>
    </location>
</feature>
<evidence type="ECO:0000313" key="2">
    <source>
        <dbReference type="EMBL" id="NEL54143.1"/>
    </source>
</evidence>
<comment type="caution">
    <text evidence="2">The sequence shown here is derived from an EMBL/GenBank/DDBJ whole genome shotgun (WGS) entry which is preliminary data.</text>
</comment>
<organism evidence="2 3">
    <name type="scientific">Goekera deserti</name>
    <dbReference type="NCBI Taxonomy" id="2497753"/>
    <lineage>
        <taxon>Bacteria</taxon>
        <taxon>Bacillati</taxon>
        <taxon>Actinomycetota</taxon>
        <taxon>Actinomycetes</taxon>
        <taxon>Geodermatophilales</taxon>
        <taxon>Geodermatophilaceae</taxon>
        <taxon>Goekera</taxon>
    </lineage>
</organism>
<dbReference type="PANTHER" id="PTHR34202">
    <property type="entry name" value="UPF0548 PROTEIN"/>
    <property type="match status" value="1"/>
</dbReference>
<dbReference type="Pfam" id="PF09348">
    <property type="entry name" value="DUF1990"/>
    <property type="match status" value="1"/>
</dbReference>
<gene>
    <name evidence="2" type="ORF">G1H19_09045</name>
</gene>
<dbReference type="AlphaFoldDB" id="A0A7K3WF58"/>
<protein>
    <submittedName>
        <fullName evidence="2">DUF1990 domain-containing protein</fullName>
    </submittedName>
</protein>
<proteinExistence type="predicted"/>
<keyword evidence="3" id="KW-1185">Reference proteome</keyword>
<sequence>MGIGRTTSLSRMADLALTYPEIGATQRAELPEGYQHIERREVVGSGREDFERAAAAVFDWQAQRGSGLRVRATGPASQVGSLVLLTIGLPRLGLDIPCRVVWVVQQPDRRGFGYGTLPGHPESGEESFVVSLEPSGEVVFTMRAFARMASRLAKLGGPVSTHVPPLALGLYTRAIRRAAAGR</sequence>